<dbReference type="EMBL" id="QGKX02001347">
    <property type="protein sequence ID" value="KAF3527149.1"/>
    <property type="molecule type" value="Genomic_DNA"/>
</dbReference>
<accession>A0A8S9Q247</accession>
<evidence type="ECO:0000313" key="1">
    <source>
        <dbReference type="EMBL" id="KAF3527149.1"/>
    </source>
</evidence>
<sequence length="170" mass="18575">MINNQEVESSLERRSALERISQPVARMLLPDGDDQNIQLAPLSQDRLPVLQRIALPQANERVPLLHNGVANSDSGRLQEVEVQYMEDTFPMHILNTSGNPSSSRPPAKERLSLLQVSPIRSLSSDRAHLDAGLRIGSPLEENAQEGHALMLQTATTNGRKTSTAKAAGKV</sequence>
<protein>
    <submittedName>
        <fullName evidence="1">Uncharacterized protein</fullName>
    </submittedName>
</protein>
<gene>
    <name evidence="1" type="ORF">F2Q69_00049554</name>
</gene>
<dbReference type="Proteomes" id="UP000712600">
    <property type="component" value="Unassembled WGS sequence"/>
</dbReference>
<evidence type="ECO:0000313" key="2">
    <source>
        <dbReference type="Proteomes" id="UP000712600"/>
    </source>
</evidence>
<comment type="caution">
    <text evidence="1">The sequence shown here is derived from an EMBL/GenBank/DDBJ whole genome shotgun (WGS) entry which is preliminary data.</text>
</comment>
<reference evidence="1" key="1">
    <citation type="submission" date="2019-12" db="EMBL/GenBank/DDBJ databases">
        <title>Genome sequencing and annotation of Brassica cretica.</title>
        <authorList>
            <person name="Studholme D.J."/>
            <person name="Sarris P."/>
        </authorList>
    </citation>
    <scope>NUCLEOTIDE SEQUENCE</scope>
    <source>
        <strain evidence="1">PFS-109/04</strain>
        <tissue evidence="1">Leaf</tissue>
    </source>
</reference>
<name>A0A8S9Q247_BRACR</name>
<organism evidence="1 2">
    <name type="scientific">Brassica cretica</name>
    <name type="common">Mustard</name>
    <dbReference type="NCBI Taxonomy" id="69181"/>
    <lineage>
        <taxon>Eukaryota</taxon>
        <taxon>Viridiplantae</taxon>
        <taxon>Streptophyta</taxon>
        <taxon>Embryophyta</taxon>
        <taxon>Tracheophyta</taxon>
        <taxon>Spermatophyta</taxon>
        <taxon>Magnoliopsida</taxon>
        <taxon>eudicotyledons</taxon>
        <taxon>Gunneridae</taxon>
        <taxon>Pentapetalae</taxon>
        <taxon>rosids</taxon>
        <taxon>malvids</taxon>
        <taxon>Brassicales</taxon>
        <taxon>Brassicaceae</taxon>
        <taxon>Brassiceae</taxon>
        <taxon>Brassica</taxon>
    </lineage>
</organism>
<dbReference type="AlphaFoldDB" id="A0A8S9Q247"/>
<proteinExistence type="predicted"/>